<dbReference type="AlphaFoldDB" id="A0A5J4PCN0"/>
<dbReference type="EMBL" id="SNRY01009324">
    <property type="protein sequence ID" value="KAA6307227.1"/>
    <property type="molecule type" value="Genomic_DNA"/>
</dbReference>
<comment type="caution">
    <text evidence="1">The sequence shown here is derived from an EMBL/GenBank/DDBJ whole genome shotgun (WGS) entry which is preliminary data.</text>
</comment>
<name>A0A5J4PCN0_9ZZZZ</name>
<accession>A0A5J4PCN0</accession>
<feature type="non-terminal residue" evidence="1">
    <location>
        <position position="75"/>
    </location>
</feature>
<sequence length="75" mass="8071">MKRITFFILLCSGISFGLKATPYNIAPQAKATASSEFSDAYRSANVCDGIIGIADRGEWASKSTVNGWGGIDYPY</sequence>
<organism evidence="1">
    <name type="scientific">termite gut metagenome</name>
    <dbReference type="NCBI Taxonomy" id="433724"/>
    <lineage>
        <taxon>unclassified sequences</taxon>
        <taxon>metagenomes</taxon>
        <taxon>organismal metagenomes</taxon>
    </lineage>
</organism>
<proteinExistence type="predicted"/>
<protein>
    <submittedName>
        <fullName evidence="1">Uncharacterized protein</fullName>
    </submittedName>
</protein>
<evidence type="ECO:0000313" key="1">
    <source>
        <dbReference type="EMBL" id="KAA6307227.1"/>
    </source>
</evidence>
<gene>
    <name evidence="1" type="ORF">EZS27_041106</name>
</gene>
<reference evidence="1" key="1">
    <citation type="submission" date="2019-03" db="EMBL/GenBank/DDBJ databases">
        <title>Single cell metagenomics reveals metabolic interactions within the superorganism composed of flagellate Streblomastix strix and complex community of Bacteroidetes bacteria on its surface.</title>
        <authorList>
            <person name="Treitli S.C."/>
            <person name="Kolisko M."/>
            <person name="Husnik F."/>
            <person name="Keeling P."/>
            <person name="Hampl V."/>
        </authorList>
    </citation>
    <scope>NUCLEOTIDE SEQUENCE</scope>
    <source>
        <strain evidence="1">STM</strain>
    </source>
</reference>